<dbReference type="SUPFAM" id="SSF52218">
    <property type="entry name" value="Flavoproteins"/>
    <property type="match status" value="1"/>
</dbReference>
<name>A0A8J2UD05_9BACT</name>
<protein>
    <recommendedName>
        <fullName evidence="1">NADPH-dependent FMN reductase-like domain-containing protein</fullName>
    </recommendedName>
</protein>
<reference evidence="2" key="1">
    <citation type="journal article" date="2014" name="Int. J. Syst. Evol. Microbiol.">
        <title>Complete genome sequence of Corynebacterium casei LMG S-19264T (=DSM 44701T), isolated from a smear-ripened cheese.</title>
        <authorList>
            <consortium name="US DOE Joint Genome Institute (JGI-PGF)"/>
            <person name="Walter F."/>
            <person name="Albersmeier A."/>
            <person name="Kalinowski J."/>
            <person name="Ruckert C."/>
        </authorList>
    </citation>
    <scope>NUCLEOTIDE SEQUENCE</scope>
    <source>
        <strain evidence="2">CGMCC 1.15448</strain>
    </source>
</reference>
<dbReference type="Proteomes" id="UP000607559">
    <property type="component" value="Unassembled WGS sequence"/>
</dbReference>
<accession>A0A8J2UD05</accession>
<keyword evidence="3" id="KW-1185">Reference proteome</keyword>
<comment type="caution">
    <text evidence="2">The sequence shown here is derived from an EMBL/GenBank/DDBJ whole genome shotgun (WGS) entry which is preliminary data.</text>
</comment>
<dbReference type="EMBL" id="BMJC01000002">
    <property type="protein sequence ID" value="GGA98640.1"/>
    <property type="molecule type" value="Genomic_DNA"/>
</dbReference>
<evidence type="ECO:0000313" key="3">
    <source>
        <dbReference type="Proteomes" id="UP000607559"/>
    </source>
</evidence>
<evidence type="ECO:0000313" key="2">
    <source>
        <dbReference type="EMBL" id="GGA98640.1"/>
    </source>
</evidence>
<dbReference type="GO" id="GO:0016491">
    <property type="term" value="F:oxidoreductase activity"/>
    <property type="evidence" value="ECO:0007669"/>
    <property type="project" value="InterPro"/>
</dbReference>
<gene>
    <name evidence="2" type="ORF">GCM10011511_22440</name>
</gene>
<dbReference type="InterPro" id="IPR005025">
    <property type="entry name" value="FMN_Rdtase-like_dom"/>
</dbReference>
<feature type="domain" description="NADPH-dependent FMN reductase-like" evidence="1">
    <location>
        <begin position="1"/>
        <end position="145"/>
    </location>
</feature>
<dbReference type="Gene3D" id="3.40.50.360">
    <property type="match status" value="1"/>
</dbReference>
<organism evidence="2 3">
    <name type="scientific">Puia dinghuensis</name>
    <dbReference type="NCBI Taxonomy" id="1792502"/>
    <lineage>
        <taxon>Bacteria</taxon>
        <taxon>Pseudomonadati</taxon>
        <taxon>Bacteroidota</taxon>
        <taxon>Chitinophagia</taxon>
        <taxon>Chitinophagales</taxon>
        <taxon>Chitinophagaceae</taxon>
        <taxon>Puia</taxon>
    </lineage>
</organism>
<dbReference type="InterPro" id="IPR029039">
    <property type="entry name" value="Flavoprotein-like_sf"/>
</dbReference>
<reference evidence="2" key="2">
    <citation type="submission" date="2020-09" db="EMBL/GenBank/DDBJ databases">
        <authorList>
            <person name="Sun Q."/>
            <person name="Zhou Y."/>
        </authorList>
    </citation>
    <scope>NUCLEOTIDE SEQUENCE</scope>
    <source>
        <strain evidence="2">CGMCC 1.15448</strain>
    </source>
</reference>
<dbReference type="RefSeq" id="WP_188931530.1">
    <property type="nucleotide sequence ID" value="NZ_BMJC01000002.1"/>
</dbReference>
<dbReference type="Pfam" id="PF03358">
    <property type="entry name" value="FMN_red"/>
    <property type="match status" value="1"/>
</dbReference>
<sequence length="187" mass="20957">MNVLLFNGCSDTRPETTGRKLSAYLYQQLTDKGYTVTQVNVSDAHIPFFELRQPNPPAEVEAMVDAFMRSDLQIWLTPLYHGGMTGAMKNCLDWLELTARNEKPYLTDKVVGLVCWADGGQAMQGINAMDAVAKALRAWVIPYTVPLVKGQLYTDAHRRELSVEHTRKLDRLIALLGNARQSFALIS</sequence>
<dbReference type="AlphaFoldDB" id="A0A8J2UD05"/>
<proteinExistence type="predicted"/>
<evidence type="ECO:0000259" key="1">
    <source>
        <dbReference type="Pfam" id="PF03358"/>
    </source>
</evidence>